<proteinExistence type="predicted"/>
<evidence type="ECO:0000313" key="3">
    <source>
        <dbReference type="Proteomes" id="UP001558713"/>
    </source>
</evidence>
<organism evidence="2 3">
    <name type="scientific">Cardamine amara subsp. amara</name>
    <dbReference type="NCBI Taxonomy" id="228776"/>
    <lineage>
        <taxon>Eukaryota</taxon>
        <taxon>Viridiplantae</taxon>
        <taxon>Streptophyta</taxon>
        <taxon>Embryophyta</taxon>
        <taxon>Tracheophyta</taxon>
        <taxon>Spermatophyta</taxon>
        <taxon>Magnoliopsida</taxon>
        <taxon>eudicotyledons</taxon>
        <taxon>Gunneridae</taxon>
        <taxon>Pentapetalae</taxon>
        <taxon>rosids</taxon>
        <taxon>malvids</taxon>
        <taxon>Brassicales</taxon>
        <taxon>Brassicaceae</taxon>
        <taxon>Cardamineae</taxon>
        <taxon>Cardamine</taxon>
    </lineage>
</organism>
<dbReference type="InterPro" id="IPR012337">
    <property type="entry name" value="RNaseH-like_sf"/>
</dbReference>
<comment type="caution">
    <text evidence="2">The sequence shown here is derived from an EMBL/GenBank/DDBJ whole genome shotgun (WGS) entry which is preliminary data.</text>
</comment>
<name>A0ABD1C1L4_CARAN</name>
<dbReference type="AlphaFoldDB" id="A0ABD1C1L4"/>
<dbReference type="PANTHER" id="PTHR48475:SF2">
    <property type="entry name" value="RIBONUCLEASE H"/>
    <property type="match status" value="1"/>
</dbReference>
<dbReference type="InterPro" id="IPR001584">
    <property type="entry name" value="Integrase_cat-core"/>
</dbReference>
<dbReference type="PROSITE" id="PS50994">
    <property type="entry name" value="INTEGRASE"/>
    <property type="match status" value="1"/>
</dbReference>
<dbReference type="InterPro" id="IPR036397">
    <property type="entry name" value="RNaseH_sf"/>
</dbReference>
<protein>
    <recommendedName>
        <fullName evidence="1">Integrase catalytic domain-containing protein</fullName>
    </recommendedName>
</protein>
<keyword evidence="3" id="KW-1185">Reference proteome</keyword>
<dbReference type="Gene3D" id="3.30.420.10">
    <property type="entry name" value="Ribonuclease H-like superfamily/Ribonuclease H"/>
    <property type="match status" value="1"/>
</dbReference>
<dbReference type="Proteomes" id="UP001558713">
    <property type="component" value="Unassembled WGS sequence"/>
</dbReference>
<evidence type="ECO:0000259" key="1">
    <source>
        <dbReference type="PROSITE" id="PS50994"/>
    </source>
</evidence>
<dbReference type="PANTHER" id="PTHR48475">
    <property type="entry name" value="RIBONUCLEASE H"/>
    <property type="match status" value="1"/>
</dbReference>
<evidence type="ECO:0000313" key="2">
    <source>
        <dbReference type="EMBL" id="KAL1223270.1"/>
    </source>
</evidence>
<dbReference type="EMBL" id="JBANAX010000078">
    <property type="protein sequence ID" value="KAL1223270.1"/>
    <property type="molecule type" value="Genomic_DNA"/>
</dbReference>
<accession>A0ABD1C1L4</accession>
<gene>
    <name evidence="2" type="ORF">V5N11_030064</name>
</gene>
<feature type="domain" description="Integrase catalytic" evidence="1">
    <location>
        <begin position="1"/>
        <end position="68"/>
    </location>
</feature>
<reference evidence="2 3" key="1">
    <citation type="submission" date="2024-04" db="EMBL/GenBank/DDBJ databases">
        <title>Genome assembly C_amara_ONT_v2.</title>
        <authorList>
            <person name="Yant L."/>
            <person name="Moore C."/>
            <person name="Slenker M."/>
        </authorList>
    </citation>
    <scope>NUCLEOTIDE SEQUENCE [LARGE SCALE GENOMIC DNA]</scope>
    <source>
        <tissue evidence="2">Leaf</tissue>
    </source>
</reference>
<sequence>MSYSTPRYPQSNGQTEAANKTVLSNLKKRLGSYKGGWNEELQPVIWAYRTTPRRASGETPFSLVYGMEAVVPAELNFPGLRRVKLLLEETLNTQMMHDALDTIDEQRDQALIQLQNYQQTTARYYNSRIKNRPLQVGDLVLRRVFENTKEEGTGKLGVNWE</sequence>
<dbReference type="SUPFAM" id="SSF53098">
    <property type="entry name" value="Ribonuclease H-like"/>
    <property type="match status" value="1"/>
</dbReference>